<reference evidence="15 16" key="1">
    <citation type="submission" date="2020-02" db="EMBL/GenBank/DDBJ databases">
        <authorList>
            <person name="Ferguson B K."/>
        </authorList>
    </citation>
    <scope>NUCLEOTIDE SEQUENCE [LARGE SCALE GENOMIC DNA]</scope>
</reference>
<evidence type="ECO:0000313" key="16">
    <source>
        <dbReference type="Proteomes" id="UP000479000"/>
    </source>
</evidence>
<evidence type="ECO:0000256" key="6">
    <source>
        <dbReference type="ARBA" id="ARBA00022824"/>
    </source>
</evidence>
<protein>
    <recommendedName>
        <fullName evidence="12">CAAX prenyl protease 2</fullName>
        <ecNumber evidence="11">3.4.26.1</ecNumber>
    </recommendedName>
    <alternativeName>
        <fullName evidence="9">Farnesylated proteins-converting enzyme 2</fullName>
    </alternativeName>
</protein>
<dbReference type="GO" id="GO:0004222">
    <property type="term" value="F:metalloendopeptidase activity"/>
    <property type="evidence" value="ECO:0007669"/>
    <property type="project" value="InterPro"/>
</dbReference>
<feature type="transmembrane region" description="Helical" evidence="13">
    <location>
        <begin position="45"/>
        <end position="63"/>
    </location>
</feature>
<feature type="transmembrane region" description="Helical" evidence="13">
    <location>
        <begin position="235"/>
        <end position="254"/>
    </location>
</feature>
<keyword evidence="7 13" id="KW-1133">Transmembrane helix</keyword>
<dbReference type="EC" id="3.4.26.1" evidence="11"/>
<dbReference type="PANTHER" id="PTHR13046:SF0">
    <property type="entry name" value="CAAX PRENYL PROTEASE 2"/>
    <property type="match status" value="1"/>
</dbReference>
<evidence type="ECO:0000256" key="1">
    <source>
        <dbReference type="ARBA" id="ARBA00004477"/>
    </source>
</evidence>
<feature type="transmembrane region" description="Helical" evidence="13">
    <location>
        <begin position="6"/>
        <end position="25"/>
    </location>
</feature>
<feature type="transmembrane region" description="Helical" evidence="13">
    <location>
        <begin position="177"/>
        <end position="199"/>
    </location>
</feature>
<comment type="similarity">
    <text evidence="2">Belongs to the peptidase U48 family.</text>
</comment>
<dbReference type="OrthoDB" id="271604at2759"/>
<gene>
    <name evidence="15" type="ORF">NTEN_LOCUS2734</name>
</gene>
<evidence type="ECO:0000256" key="11">
    <source>
        <dbReference type="ARBA" id="ARBA00049729"/>
    </source>
</evidence>
<evidence type="ECO:0000256" key="4">
    <source>
        <dbReference type="ARBA" id="ARBA00022692"/>
    </source>
</evidence>
<dbReference type="GO" id="GO:0005789">
    <property type="term" value="C:endoplasmic reticulum membrane"/>
    <property type="evidence" value="ECO:0007669"/>
    <property type="project" value="UniProtKB-SubCell"/>
</dbReference>
<evidence type="ECO:0000256" key="10">
    <source>
        <dbReference type="ARBA" id="ARBA00047280"/>
    </source>
</evidence>
<keyword evidence="6" id="KW-0256">Endoplasmic reticulum</keyword>
<dbReference type="GO" id="GO:0071586">
    <property type="term" value="P:CAAX-box protein processing"/>
    <property type="evidence" value="ECO:0007669"/>
    <property type="project" value="InterPro"/>
</dbReference>
<comment type="subcellular location">
    <subcellularLocation>
        <location evidence="1">Endoplasmic reticulum membrane</location>
        <topology evidence="1">Multi-pass membrane protein</topology>
    </subcellularLocation>
</comment>
<evidence type="ECO:0000256" key="5">
    <source>
        <dbReference type="ARBA" id="ARBA00022801"/>
    </source>
</evidence>
<dbReference type="InterPro" id="IPR039731">
    <property type="entry name" value="Rce1"/>
</dbReference>
<keyword evidence="4 13" id="KW-0812">Transmembrane</keyword>
<keyword evidence="3" id="KW-0645">Protease</keyword>
<evidence type="ECO:0000259" key="14">
    <source>
        <dbReference type="Pfam" id="PF02517"/>
    </source>
</evidence>
<keyword evidence="8 13" id="KW-0472">Membrane</keyword>
<dbReference type="AlphaFoldDB" id="A0A6H5G1I5"/>
<dbReference type="Pfam" id="PF02517">
    <property type="entry name" value="Rce1-like"/>
    <property type="match status" value="1"/>
</dbReference>
<evidence type="ECO:0000256" key="2">
    <source>
        <dbReference type="ARBA" id="ARBA00006897"/>
    </source>
</evidence>
<keyword evidence="16" id="KW-1185">Reference proteome</keyword>
<feature type="domain" description="CAAX prenyl protease 2/Lysostaphin resistance protein A-like" evidence="14">
    <location>
        <begin position="112"/>
        <end position="217"/>
    </location>
</feature>
<dbReference type="Proteomes" id="UP000479000">
    <property type="component" value="Unassembled WGS sequence"/>
</dbReference>
<dbReference type="PANTHER" id="PTHR13046">
    <property type="entry name" value="PROTEASE U48 CAAX PRENYL PROTEASE RCE1"/>
    <property type="match status" value="1"/>
</dbReference>
<dbReference type="EMBL" id="CADCXU010004421">
    <property type="protein sequence ID" value="CAA9996131.1"/>
    <property type="molecule type" value="Genomic_DNA"/>
</dbReference>
<evidence type="ECO:0000256" key="3">
    <source>
        <dbReference type="ARBA" id="ARBA00022670"/>
    </source>
</evidence>
<evidence type="ECO:0000256" key="7">
    <source>
        <dbReference type="ARBA" id="ARBA00022989"/>
    </source>
</evidence>
<dbReference type="InterPro" id="IPR003675">
    <property type="entry name" value="Rce1/LyrA-like_dom"/>
</dbReference>
<feature type="transmembrane region" description="Helical" evidence="13">
    <location>
        <begin position="135"/>
        <end position="157"/>
    </location>
</feature>
<keyword evidence="5" id="KW-0378">Hydrolase</keyword>
<feature type="transmembrane region" description="Helical" evidence="13">
    <location>
        <begin position="83"/>
        <end position="105"/>
    </location>
</feature>
<evidence type="ECO:0000256" key="13">
    <source>
        <dbReference type="SAM" id="Phobius"/>
    </source>
</evidence>
<evidence type="ECO:0000256" key="9">
    <source>
        <dbReference type="ARBA" id="ARBA00032607"/>
    </source>
</evidence>
<accession>A0A6H5G1I5</accession>
<organism evidence="15 16">
    <name type="scientific">Nesidiocoris tenuis</name>
    <dbReference type="NCBI Taxonomy" id="355587"/>
    <lineage>
        <taxon>Eukaryota</taxon>
        <taxon>Metazoa</taxon>
        <taxon>Ecdysozoa</taxon>
        <taxon>Arthropoda</taxon>
        <taxon>Hexapoda</taxon>
        <taxon>Insecta</taxon>
        <taxon>Pterygota</taxon>
        <taxon>Neoptera</taxon>
        <taxon>Paraneoptera</taxon>
        <taxon>Hemiptera</taxon>
        <taxon>Heteroptera</taxon>
        <taxon>Panheteroptera</taxon>
        <taxon>Cimicomorpha</taxon>
        <taxon>Miridae</taxon>
        <taxon>Dicyphina</taxon>
        <taxon>Nesidiocoris</taxon>
    </lineage>
</organism>
<proteinExistence type="inferred from homology"/>
<evidence type="ECO:0000256" key="12">
    <source>
        <dbReference type="ARBA" id="ARBA00049763"/>
    </source>
</evidence>
<comment type="catalytic activity">
    <reaction evidence="10">
        <text>Hydrolyzes the peptide bond -P2-(S-farnesyl or geranylgeranyl)C-P1'-P2'-P3'-COOH where P1' and P2' are amino acids with aliphatic sidechains and P3' is any C-terminal residue.</text>
        <dbReference type="EC" id="3.4.26.1"/>
    </reaction>
</comment>
<evidence type="ECO:0000256" key="8">
    <source>
        <dbReference type="ARBA" id="ARBA00023136"/>
    </source>
</evidence>
<evidence type="ECO:0000313" key="15">
    <source>
        <dbReference type="EMBL" id="CAA9996131.1"/>
    </source>
</evidence>
<name>A0A6H5G1I5_9HEMI</name>
<sequence length="274" mass="30311">MPSCSWPVAVAECLTLSVAYVCSLYVWPSTSSLNRDHPETIKRRVVSATVMAVLSPIFTYFVVGDDLLENRSIWQLLGLRTSGLLSASTIPLMLTVFLFLGPIVVKLQNFETIYWLRDHVVAPLSEELTFRASMLPLLVGCASPSTAVFVAPLFFGVAHLHHVFGLVSSGVPLRNAALYSAFQLSYTTLFGAYSAFLFLRTGHFVSPFFAHAFCNFMGFPDFADVLSYDEPKRSFTLLAFLVGLVSWCCLLVPLTNPLLYDNTLYWDSNCSAAS</sequence>